<dbReference type="KEGG" id="hhg:XM38_036790"/>
<dbReference type="Proteomes" id="UP000191901">
    <property type="component" value="Chromosome"/>
</dbReference>
<dbReference type="OrthoDB" id="570792at2"/>
<dbReference type="RefSeq" id="WP_080810290.1">
    <property type="nucleotide sequence ID" value="NZ_CP021983.2"/>
</dbReference>
<name>A0A1Z3HQY7_9CYAN</name>
<sequence length="340" mass="38523">MPQDRSKHWFVSASELDTPGGAQLRRTDSAIQETDQLIPEGGSFTLSLESFYIYEGHDDDGSGNDLLIRSRVRYGDEPRTEVINFFGADIPAGTVKDNLEYEHIFARQDYSEEARIWLEIEVMEIDKGLARDDSILGGLGQVYRDFGGLFATLIPFSGVAASLIGRLEKLNRVRDQDKQIFLSTLDLYSKVASSGEAPLRCGAYVFFKDEVEAVQYKLRGLQLERAAPNQQNVPIRDDYLVIKVVPTIVKSVSSSDNLLQNQQVATILSHLDEGEKAEASRRKQHLSYLQDIVQGSRQLKDLDYFYTLKRQKDLGKTLSQPQEERFFEIADKLSRYIPNL</sequence>
<evidence type="ECO:0000313" key="2">
    <source>
        <dbReference type="Proteomes" id="UP000191901"/>
    </source>
</evidence>
<keyword evidence="2" id="KW-1185">Reference proteome</keyword>
<protein>
    <submittedName>
        <fullName evidence="1">Uncharacterized protein</fullName>
    </submittedName>
</protein>
<organism evidence="1 2">
    <name type="scientific">Halomicronema hongdechloris C2206</name>
    <dbReference type="NCBI Taxonomy" id="1641165"/>
    <lineage>
        <taxon>Bacteria</taxon>
        <taxon>Bacillati</taxon>
        <taxon>Cyanobacteriota</taxon>
        <taxon>Cyanophyceae</taxon>
        <taxon>Nodosilineales</taxon>
        <taxon>Nodosilineaceae</taxon>
        <taxon>Halomicronema</taxon>
    </lineage>
</organism>
<accession>A0A1Z3HQY7</accession>
<evidence type="ECO:0000313" key="1">
    <source>
        <dbReference type="EMBL" id="ASC72721.1"/>
    </source>
</evidence>
<proteinExistence type="predicted"/>
<gene>
    <name evidence="1" type="ORF">XM38_036790</name>
</gene>
<dbReference type="EMBL" id="CP021983">
    <property type="protein sequence ID" value="ASC72721.1"/>
    <property type="molecule type" value="Genomic_DNA"/>
</dbReference>
<dbReference type="AlphaFoldDB" id="A0A1Z3HQY7"/>
<reference evidence="1 2" key="1">
    <citation type="journal article" date="2016" name="Biochim. Biophys. Acta">
        <title>Characterization of red-shifted phycobilisomes isolated from the chlorophyll f-containing cyanobacterium Halomicronema hongdechloris.</title>
        <authorList>
            <person name="Li Y."/>
            <person name="Lin Y."/>
            <person name="Garvey C.J."/>
            <person name="Birch D."/>
            <person name="Corkery R.W."/>
            <person name="Loughlin P.C."/>
            <person name="Scheer H."/>
            <person name="Willows R.D."/>
            <person name="Chen M."/>
        </authorList>
    </citation>
    <scope>NUCLEOTIDE SEQUENCE [LARGE SCALE GENOMIC DNA]</scope>
    <source>
        <strain evidence="1 2">C2206</strain>
    </source>
</reference>